<comment type="subcellular location">
    <subcellularLocation>
        <location evidence="1">Endomembrane system</location>
        <topology evidence="1">Multi-pass membrane protein</topology>
    </subcellularLocation>
</comment>
<organism evidence="10 11">
    <name type="scientific">[Candida] arabinofermentans NRRL YB-2248</name>
    <dbReference type="NCBI Taxonomy" id="983967"/>
    <lineage>
        <taxon>Eukaryota</taxon>
        <taxon>Fungi</taxon>
        <taxon>Dikarya</taxon>
        <taxon>Ascomycota</taxon>
        <taxon>Saccharomycotina</taxon>
        <taxon>Pichiomycetes</taxon>
        <taxon>Pichiales</taxon>
        <taxon>Pichiaceae</taxon>
        <taxon>Ogataea</taxon>
        <taxon>Ogataea/Candida clade</taxon>
    </lineage>
</organism>
<dbReference type="OrthoDB" id="2241241at2759"/>
<accession>A0A1E4SZ55</accession>
<feature type="transmembrane region" description="Helical" evidence="9">
    <location>
        <begin position="377"/>
        <end position="396"/>
    </location>
</feature>
<dbReference type="GO" id="GO:0015343">
    <property type="term" value="F:siderophore-iron transmembrane transporter activity"/>
    <property type="evidence" value="ECO:0007669"/>
    <property type="project" value="TreeGrafter"/>
</dbReference>
<dbReference type="STRING" id="983967.A0A1E4SZ55"/>
<evidence type="ECO:0000256" key="7">
    <source>
        <dbReference type="ARBA" id="ARBA00023136"/>
    </source>
</evidence>
<feature type="compositionally biased region" description="Basic and acidic residues" evidence="8">
    <location>
        <begin position="1"/>
        <end position="16"/>
    </location>
</feature>
<dbReference type="GO" id="GO:0005768">
    <property type="term" value="C:endosome"/>
    <property type="evidence" value="ECO:0007669"/>
    <property type="project" value="TreeGrafter"/>
</dbReference>
<feature type="transmembrane region" description="Helical" evidence="9">
    <location>
        <begin position="540"/>
        <end position="559"/>
    </location>
</feature>
<reference evidence="11" key="1">
    <citation type="submission" date="2016-04" db="EMBL/GenBank/DDBJ databases">
        <title>Comparative genomics of biotechnologically important yeasts.</title>
        <authorList>
            <consortium name="DOE Joint Genome Institute"/>
            <person name="Riley R."/>
            <person name="Haridas S."/>
            <person name="Wolfe K.H."/>
            <person name="Lopes M.R."/>
            <person name="Hittinger C.T."/>
            <person name="Goker M."/>
            <person name="Salamov A."/>
            <person name="Wisecaver J."/>
            <person name="Long T.M."/>
            <person name="Aerts A.L."/>
            <person name="Barry K."/>
            <person name="Choi C."/>
            <person name="Clum A."/>
            <person name="Coughlan A.Y."/>
            <person name="Deshpande S."/>
            <person name="Douglass A.P."/>
            <person name="Hanson S.J."/>
            <person name="Klenk H.-P."/>
            <person name="Labutti K."/>
            <person name="Lapidus A."/>
            <person name="Lindquist E."/>
            <person name="Lipzen A."/>
            <person name="Meier-Kolthoff J.P."/>
            <person name="Ohm R.A."/>
            <person name="Otillar R.P."/>
            <person name="Pangilinan J."/>
            <person name="Peng Y."/>
            <person name="Rokas A."/>
            <person name="Rosa C.A."/>
            <person name="Scheuner C."/>
            <person name="Sibirny A.A."/>
            <person name="Slot J.C."/>
            <person name="Stielow J.B."/>
            <person name="Sun H."/>
            <person name="Kurtzman C.P."/>
            <person name="Blackwell M."/>
            <person name="Grigoriev I.V."/>
            <person name="Jeffries T.W."/>
        </authorList>
    </citation>
    <scope>NUCLEOTIDE SEQUENCE [LARGE SCALE GENOMIC DNA]</scope>
    <source>
        <strain evidence="11">NRRL YB-2248</strain>
    </source>
</reference>
<dbReference type="AlphaFoldDB" id="A0A1E4SZ55"/>
<gene>
    <name evidence="10" type="ORF">CANARDRAFT_172494</name>
</gene>
<evidence type="ECO:0000256" key="3">
    <source>
        <dbReference type="ARBA" id="ARBA00022448"/>
    </source>
</evidence>
<feature type="transmembrane region" description="Helical" evidence="9">
    <location>
        <begin position="47"/>
        <end position="66"/>
    </location>
</feature>
<evidence type="ECO:0008006" key="12">
    <source>
        <dbReference type="Google" id="ProtNLM"/>
    </source>
</evidence>
<feature type="transmembrane region" description="Helical" evidence="9">
    <location>
        <begin position="87"/>
        <end position="106"/>
    </location>
</feature>
<evidence type="ECO:0000256" key="5">
    <source>
        <dbReference type="ARBA" id="ARBA00022989"/>
    </source>
</evidence>
<dbReference type="SUPFAM" id="SSF103473">
    <property type="entry name" value="MFS general substrate transporter"/>
    <property type="match status" value="1"/>
</dbReference>
<keyword evidence="4 9" id="KW-0812">Transmembrane</keyword>
<comment type="similarity">
    <text evidence="2">Belongs to the major facilitator superfamily.</text>
</comment>
<evidence type="ECO:0000313" key="10">
    <source>
        <dbReference type="EMBL" id="ODV84742.1"/>
    </source>
</evidence>
<evidence type="ECO:0000256" key="2">
    <source>
        <dbReference type="ARBA" id="ARBA00008335"/>
    </source>
</evidence>
<dbReference type="InterPro" id="IPR036259">
    <property type="entry name" value="MFS_trans_sf"/>
</dbReference>
<name>A0A1E4SZ55_9ASCO</name>
<sequence>MSEESKTSYDEARTVGEHTLNNNHTPLNGKSYGVRKIEALNNQYQAWYSKVAIFFSVFLVAYAYGLDGTIRYTFQSYATSSYSAHSLISTVSVVRSVAACVAQLFYARLSDIFGRVELLIIAIILYVVGTVIESQAYDVTRFAAGAILYQFGYSGVIVILQIVIADFSNINWRVFCSFVAAFPFIINTWVSGDITSAVIAGRGWSWGIGMWAFIFPLSCIPLVCCFAHMFWLAKSKGDLARLTGESEFKRLGWKKFIVEIFFWQLDIVGLLGVMLSLALILTPLTLAGGVSANWNQGHIIAPLVVGFCIIPFLVYWELKFATHPFLAVDLVKKKTVWGALMIAIFVDLVWYMQGDYLYTVLVVAFHESITSATRITSLYSFVSVLTGTGLGVVIAYVRRLKAFILFGICMWFVAMGMMIHYRSGESSHSGIIASQCLLGFGAGFFTYVAQCSIQTVTGHDGMATALSLYLSFYYIGSAAGAAISGAIWTQLLPKEIYKRIENTTVALEAYSSPLTWIYTYTWGTPERVALVEAYQYVQKILVLVGLCFCVPLLGFALLLNDPKLESVQNLKDEELNSSEDETGEDMVYTEKKGPMAFVKKFF</sequence>
<feature type="transmembrane region" description="Helical" evidence="9">
    <location>
        <begin position="211"/>
        <end position="233"/>
    </location>
</feature>
<dbReference type="PANTHER" id="PTHR23501:SF92">
    <property type="entry name" value="GLUTATHIONE EXCHANGER 1-RELATED"/>
    <property type="match status" value="1"/>
</dbReference>
<feature type="transmembrane region" description="Helical" evidence="9">
    <location>
        <begin position="260"/>
        <end position="287"/>
    </location>
</feature>
<dbReference type="GO" id="GO:0005886">
    <property type="term" value="C:plasma membrane"/>
    <property type="evidence" value="ECO:0007669"/>
    <property type="project" value="TreeGrafter"/>
</dbReference>
<feature type="region of interest" description="Disordered" evidence="8">
    <location>
        <begin position="1"/>
        <end position="27"/>
    </location>
</feature>
<keyword evidence="6" id="KW-0406">Ion transport</keyword>
<keyword evidence="11" id="KW-1185">Reference proteome</keyword>
<feature type="transmembrane region" description="Helical" evidence="9">
    <location>
        <begin position="431"/>
        <end position="449"/>
    </location>
</feature>
<feature type="transmembrane region" description="Helical" evidence="9">
    <location>
        <begin position="170"/>
        <end position="190"/>
    </location>
</feature>
<dbReference type="Proteomes" id="UP000094801">
    <property type="component" value="Unassembled WGS sequence"/>
</dbReference>
<keyword evidence="7 9" id="KW-0472">Membrane</keyword>
<feature type="transmembrane region" description="Helical" evidence="9">
    <location>
        <begin position="469"/>
        <end position="489"/>
    </location>
</feature>
<evidence type="ECO:0000256" key="9">
    <source>
        <dbReference type="SAM" id="Phobius"/>
    </source>
</evidence>
<evidence type="ECO:0000256" key="6">
    <source>
        <dbReference type="ARBA" id="ARBA00023065"/>
    </source>
</evidence>
<evidence type="ECO:0000256" key="1">
    <source>
        <dbReference type="ARBA" id="ARBA00004127"/>
    </source>
</evidence>
<feature type="transmembrane region" description="Helical" evidence="9">
    <location>
        <begin position="299"/>
        <end position="316"/>
    </location>
</feature>
<dbReference type="EMBL" id="KV453855">
    <property type="protein sequence ID" value="ODV84742.1"/>
    <property type="molecule type" value="Genomic_DNA"/>
</dbReference>
<feature type="transmembrane region" description="Helical" evidence="9">
    <location>
        <begin position="144"/>
        <end position="164"/>
    </location>
</feature>
<evidence type="ECO:0000256" key="4">
    <source>
        <dbReference type="ARBA" id="ARBA00022692"/>
    </source>
</evidence>
<evidence type="ECO:0000256" key="8">
    <source>
        <dbReference type="SAM" id="MobiDB-lite"/>
    </source>
</evidence>
<dbReference type="FunFam" id="1.20.1250.20:FF:000197">
    <property type="entry name" value="Siderophore iron transporter 1"/>
    <property type="match status" value="1"/>
</dbReference>
<feature type="transmembrane region" description="Helical" evidence="9">
    <location>
        <begin position="336"/>
        <end position="365"/>
    </location>
</feature>
<feature type="transmembrane region" description="Helical" evidence="9">
    <location>
        <begin position="402"/>
        <end position="419"/>
    </location>
</feature>
<evidence type="ECO:0000313" key="11">
    <source>
        <dbReference type="Proteomes" id="UP000094801"/>
    </source>
</evidence>
<keyword evidence="5 9" id="KW-1133">Transmembrane helix</keyword>
<dbReference type="Gene3D" id="1.20.1250.20">
    <property type="entry name" value="MFS general substrate transporter like domains"/>
    <property type="match status" value="2"/>
</dbReference>
<keyword evidence="3" id="KW-0813">Transport</keyword>
<feature type="transmembrane region" description="Helical" evidence="9">
    <location>
        <begin position="112"/>
        <end position="132"/>
    </location>
</feature>
<dbReference type="GO" id="GO:0005774">
    <property type="term" value="C:vacuolar membrane"/>
    <property type="evidence" value="ECO:0007669"/>
    <property type="project" value="TreeGrafter"/>
</dbReference>
<proteinExistence type="inferred from homology"/>
<protein>
    <recommendedName>
        <fullName evidence="12">Major facilitator superfamily (MFS) profile domain-containing protein</fullName>
    </recommendedName>
</protein>
<dbReference type="PANTHER" id="PTHR23501">
    <property type="entry name" value="MAJOR FACILITATOR SUPERFAMILY"/>
    <property type="match status" value="1"/>
</dbReference>